<dbReference type="PANTHER" id="PTHR33499">
    <property type="entry name" value="OS12G0282400 PROTEIN-RELATED"/>
    <property type="match status" value="1"/>
</dbReference>
<name>A0A7J6VKJ1_THATH</name>
<proteinExistence type="predicted"/>
<accession>A0A7J6VKJ1</accession>
<dbReference type="OrthoDB" id="1644389at2759"/>
<comment type="caution">
    <text evidence="2">The sequence shown here is derived from an EMBL/GenBank/DDBJ whole genome shotgun (WGS) entry which is preliminary data.</text>
</comment>
<feature type="compositionally biased region" description="Basic and acidic residues" evidence="1">
    <location>
        <begin position="167"/>
        <end position="183"/>
    </location>
</feature>
<evidence type="ECO:0000313" key="3">
    <source>
        <dbReference type="Proteomes" id="UP000554482"/>
    </source>
</evidence>
<evidence type="ECO:0000256" key="1">
    <source>
        <dbReference type="SAM" id="MobiDB-lite"/>
    </source>
</evidence>
<dbReference type="EMBL" id="JABWDY010030431">
    <property type="protein sequence ID" value="KAF5185624.1"/>
    <property type="molecule type" value="Genomic_DNA"/>
</dbReference>
<organism evidence="2 3">
    <name type="scientific">Thalictrum thalictroides</name>
    <name type="common">Rue-anemone</name>
    <name type="synonym">Anemone thalictroides</name>
    <dbReference type="NCBI Taxonomy" id="46969"/>
    <lineage>
        <taxon>Eukaryota</taxon>
        <taxon>Viridiplantae</taxon>
        <taxon>Streptophyta</taxon>
        <taxon>Embryophyta</taxon>
        <taxon>Tracheophyta</taxon>
        <taxon>Spermatophyta</taxon>
        <taxon>Magnoliopsida</taxon>
        <taxon>Ranunculales</taxon>
        <taxon>Ranunculaceae</taxon>
        <taxon>Thalictroideae</taxon>
        <taxon>Thalictrum</taxon>
    </lineage>
</organism>
<sequence>MSTYYMYISGADVVPPKRKGRAANGSVKRFKKGNNGQRPRIVIKDGMMTPIGAWSTEFVNEISIIFRKHAPLTILDWRIVPRGVKNTMHDFLKVSFGIDLHLPHVRKVVDKFLGQRFRDYRCTLHKHYKSFGDDDTNRRKKPFDNVVQEAWIMEEIRRSTTEAIRRAEQADRRAEAAERRAEDQNQTIQTMQA</sequence>
<feature type="region of interest" description="Disordered" evidence="1">
    <location>
        <begin position="167"/>
        <end position="193"/>
    </location>
</feature>
<protein>
    <submittedName>
        <fullName evidence="2">Uncharacterized protein</fullName>
    </submittedName>
</protein>
<dbReference type="PANTHER" id="PTHR33499:SF11">
    <property type="entry name" value="NO APICAL MERISTEM-ASSOCIATED C-TERMINAL DOMAIN-CONTAINING PROTEIN"/>
    <property type="match status" value="1"/>
</dbReference>
<keyword evidence="3" id="KW-1185">Reference proteome</keyword>
<dbReference type="AlphaFoldDB" id="A0A7J6VKJ1"/>
<dbReference type="Proteomes" id="UP000554482">
    <property type="component" value="Unassembled WGS sequence"/>
</dbReference>
<reference evidence="2 3" key="1">
    <citation type="submission" date="2020-06" db="EMBL/GenBank/DDBJ databases">
        <title>Transcriptomic and genomic resources for Thalictrum thalictroides and T. hernandezii: Facilitating candidate gene discovery in an emerging model plant lineage.</title>
        <authorList>
            <person name="Arias T."/>
            <person name="Riano-Pachon D.M."/>
            <person name="Di Stilio V.S."/>
        </authorList>
    </citation>
    <scope>NUCLEOTIDE SEQUENCE [LARGE SCALE GENOMIC DNA]</scope>
    <source>
        <strain evidence="3">cv. WT478/WT964</strain>
        <tissue evidence="2">Leaves</tissue>
    </source>
</reference>
<gene>
    <name evidence="2" type="ORF">FRX31_024789</name>
</gene>
<evidence type="ECO:0000313" key="2">
    <source>
        <dbReference type="EMBL" id="KAF5185624.1"/>
    </source>
</evidence>